<sequence>MAIIHLCGEVNGESQILLSTDSRYVININKAVVAVKVEINRRAYGIGKVELKEVNPHLRGGGVENNLGKTTPSSPDRDSNLDLPVLGSRAEHDKRVSQLRHRGGKFTLRDPLRWLHAQGVTLAIEYTANDGKIGEKPPPVHPTEIRTSISPSSAVELNTTSTLANYATEAGFQLKTKSQVTYFFRGYSLTQTSTRDFVEKEPANRKKHAWQCGVESCGSNRKRLLRTLGERVMDGNRKWKEAEHAPLLPPPARKLYATRREPSRFQTRPRSYLTRQGSLDKENLYDVHLWYRMVVIGDKHNADHLSLKWVAYLARIWERSCEVWDLIDVTADRSDMWSTPDARYFNSFIDLLVVDLCDTLTETINGIDLEQPTIETHIRNLYLISPTNYTRQMSCSSDWRHTTHQDEANNSHVCDTARVNERPVLYNHLPVSTCLD</sequence>
<accession>A0A7R9EEZ3</accession>
<dbReference type="EMBL" id="OB794950">
    <property type="protein sequence ID" value="CAD7431403.1"/>
    <property type="molecule type" value="Genomic_DNA"/>
</dbReference>
<feature type="region of interest" description="Disordered" evidence="1">
    <location>
        <begin position="57"/>
        <end position="83"/>
    </location>
</feature>
<organism evidence="2">
    <name type="scientific">Timema monikensis</name>
    <dbReference type="NCBI Taxonomy" id="170555"/>
    <lineage>
        <taxon>Eukaryota</taxon>
        <taxon>Metazoa</taxon>
        <taxon>Ecdysozoa</taxon>
        <taxon>Arthropoda</taxon>
        <taxon>Hexapoda</taxon>
        <taxon>Insecta</taxon>
        <taxon>Pterygota</taxon>
        <taxon>Neoptera</taxon>
        <taxon>Polyneoptera</taxon>
        <taxon>Phasmatodea</taxon>
        <taxon>Timematodea</taxon>
        <taxon>Timematoidea</taxon>
        <taxon>Timematidae</taxon>
        <taxon>Timema</taxon>
    </lineage>
</organism>
<proteinExistence type="predicted"/>
<evidence type="ECO:0000256" key="1">
    <source>
        <dbReference type="SAM" id="MobiDB-lite"/>
    </source>
</evidence>
<gene>
    <name evidence="2" type="ORF">TMSB3V08_LOCUS8136</name>
</gene>
<name>A0A7R9EEZ3_9NEOP</name>
<reference evidence="2" key="1">
    <citation type="submission" date="2020-11" db="EMBL/GenBank/DDBJ databases">
        <authorList>
            <person name="Tran Van P."/>
        </authorList>
    </citation>
    <scope>NUCLEOTIDE SEQUENCE</scope>
</reference>
<protein>
    <submittedName>
        <fullName evidence="2">Uncharacterized protein</fullName>
    </submittedName>
</protein>
<dbReference type="AlphaFoldDB" id="A0A7R9EEZ3"/>
<evidence type="ECO:0000313" key="2">
    <source>
        <dbReference type="EMBL" id="CAD7431403.1"/>
    </source>
</evidence>